<evidence type="ECO:0000256" key="6">
    <source>
        <dbReference type="ARBA" id="ARBA00023136"/>
    </source>
</evidence>
<evidence type="ECO:0000256" key="1">
    <source>
        <dbReference type="ARBA" id="ARBA00004651"/>
    </source>
</evidence>
<feature type="transmembrane region" description="Helical" evidence="7">
    <location>
        <begin position="12"/>
        <end position="34"/>
    </location>
</feature>
<evidence type="ECO:0000256" key="7">
    <source>
        <dbReference type="RuleBase" id="RU363032"/>
    </source>
</evidence>
<keyword evidence="2 7" id="KW-0813">Transport</keyword>
<feature type="domain" description="ABC transmembrane type-1" evidence="8">
    <location>
        <begin position="70"/>
        <end position="261"/>
    </location>
</feature>
<feature type="transmembrane region" description="Helical" evidence="7">
    <location>
        <begin position="74"/>
        <end position="95"/>
    </location>
</feature>
<reference evidence="9 10" key="1">
    <citation type="submission" date="2020-08" db="EMBL/GenBank/DDBJ databases">
        <title>Genomic Encyclopedia of Type Strains, Phase IV (KMG-IV): sequencing the most valuable type-strain genomes for metagenomic binning, comparative biology and taxonomic classification.</title>
        <authorList>
            <person name="Goeker M."/>
        </authorList>
    </citation>
    <scope>NUCLEOTIDE SEQUENCE [LARGE SCALE GENOMIC DNA]</scope>
    <source>
        <strain evidence="9 10">DSM 2461</strain>
    </source>
</reference>
<comment type="caution">
    <text evidence="9">The sequence shown here is derived from an EMBL/GenBank/DDBJ whole genome shotgun (WGS) entry which is preliminary data.</text>
</comment>
<keyword evidence="3" id="KW-1003">Cell membrane</keyword>
<dbReference type="PROSITE" id="PS50928">
    <property type="entry name" value="ABC_TM1"/>
    <property type="match status" value="1"/>
</dbReference>
<feature type="transmembrane region" description="Helical" evidence="7">
    <location>
        <begin position="107"/>
        <end position="127"/>
    </location>
</feature>
<evidence type="ECO:0000256" key="2">
    <source>
        <dbReference type="ARBA" id="ARBA00022448"/>
    </source>
</evidence>
<dbReference type="CDD" id="cd06261">
    <property type="entry name" value="TM_PBP2"/>
    <property type="match status" value="1"/>
</dbReference>
<dbReference type="Pfam" id="PF00528">
    <property type="entry name" value="BPD_transp_1"/>
    <property type="match status" value="1"/>
</dbReference>
<dbReference type="InterPro" id="IPR000515">
    <property type="entry name" value="MetI-like"/>
</dbReference>
<protein>
    <submittedName>
        <fullName evidence="9">Raffinose/stachyose/melibiose transport system permease protein</fullName>
    </submittedName>
</protein>
<dbReference type="EMBL" id="JACHGJ010000002">
    <property type="protein sequence ID" value="MBB6479913.1"/>
    <property type="molecule type" value="Genomic_DNA"/>
</dbReference>
<organism evidence="9 10">
    <name type="scientific">Spirochaeta isovalerica</name>
    <dbReference type="NCBI Taxonomy" id="150"/>
    <lineage>
        <taxon>Bacteria</taxon>
        <taxon>Pseudomonadati</taxon>
        <taxon>Spirochaetota</taxon>
        <taxon>Spirochaetia</taxon>
        <taxon>Spirochaetales</taxon>
        <taxon>Spirochaetaceae</taxon>
        <taxon>Spirochaeta</taxon>
    </lineage>
</organism>
<proteinExistence type="inferred from homology"/>
<dbReference type="RefSeq" id="WP_184745569.1">
    <property type="nucleotide sequence ID" value="NZ_JACHGJ010000002.1"/>
</dbReference>
<dbReference type="Gene3D" id="1.10.3720.10">
    <property type="entry name" value="MetI-like"/>
    <property type="match status" value="1"/>
</dbReference>
<dbReference type="AlphaFoldDB" id="A0A841R7S9"/>
<evidence type="ECO:0000259" key="8">
    <source>
        <dbReference type="PROSITE" id="PS50928"/>
    </source>
</evidence>
<evidence type="ECO:0000313" key="10">
    <source>
        <dbReference type="Proteomes" id="UP000587760"/>
    </source>
</evidence>
<dbReference type="SUPFAM" id="SSF161098">
    <property type="entry name" value="MetI-like"/>
    <property type="match status" value="1"/>
</dbReference>
<gene>
    <name evidence="9" type="ORF">HNR50_001571</name>
</gene>
<dbReference type="GO" id="GO:0005886">
    <property type="term" value="C:plasma membrane"/>
    <property type="evidence" value="ECO:0007669"/>
    <property type="project" value="UniProtKB-SubCell"/>
</dbReference>
<feature type="transmembrane region" description="Helical" evidence="7">
    <location>
        <begin position="139"/>
        <end position="161"/>
    </location>
</feature>
<comment type="subcellular location">
    <subcellularLocation>
        <location evidence="1 7">Cell membrane</location>
        <topology evidence="1 7">Multi-pass membrane protein</topology>
    </subcellularLocation>
</comment>
<keyword evidence="10" id="KW-1185">Reference proteome</keyword>
<dbReference type="PANTHER" id="PTHR43744:SF12">
    <property type="entry name" value="ABC TRANSPORTER PERMEASE PROTEIN MG189-RELATED"/>
    <property type="match status" value="1"/>
</dbReference>
<feature type="transmembrane region" description="Helical" evidence="7">
    <location>
        <begin position="243"/>
        <end position="261"/>
    </location>
</feature>
<sequence>MVTKKRYEVIRFVFSAIIAFLMFYPILTVLMGGFKEKGQIFSDPFGIPNPPTLQTFAEILGATGTYWTLIFNSVYITGATIAIVIVFAMLASAALSRIRIKGQKAIFNFFIMGLLFPLTVAILPLFLQLRSFGLIGSRWGVILTQAAFNLPISIFILTGFFRQIPFELQDACSIDGGTILTFFRKIMVPLSTPVLATVTIIVFVASWNQFMLPLLVLSDTSHFTIPLGVMQYQGQYASGWNQIMAFITLSILPVIIFYFALQRYVIDGLTAGAVKG</sequence>
<comment type="similarity">
    <text evidence="7">Belongs to the binding-protein-dependent transport system permease family.</text>
</comment>
<dbReference type="Proteomes" id="UP000587760">
    <property type="component" value="Unassembled WGS sequence"/>
</dbReference>
<dbReference type="GO" id="GO:0055085">
    <property type="term" value="P:transmembrane transport"/>
    <property type="evidence" value="ECO:0007669"/>
    <property type="project" value="InterPro"/>
</dbReference>
<evidence type="ECO:0000256" key="3">
    <source>
        <dbReference type="ARBA" id="ARBA00022475"/>
    </source>
</evidence>
<keyword evidence="4 7" id="KW-0812">Transmembrane</keyword>
<accession>A0A841R7S9</accession>
<name>A0A841R7S9_9SPIO</name>
<dbReference type="PANTHER" id="PTHR43744">
    <property type="entry name" value="ABC TRANSPORTER PERMEASE PROTEIN MG189-RELATED-RELATED"/>
    <property type="match status" value="1"/>
</dbReference>
<dbReference type="InterPro" id="IPR035906">
    <property type="entry name" value="MetI-like_sf"/>
</dbReference>
<evidence type="ECO:0000256" key="5">
    <source>
        <dbReference type="ARBA" id="ARBA00022989"/>
    </source>
</evidence>
<feature type="transmembrane region" description="Helical" evidence="7">
    <location>
        <begin position="182"/>
        <end position="207"/>
    </location>
</feature>
<evidence type="ECO:0000313" key="9">
    <source>
        <dbReference type="EMBL" id="MBB6479913.1"/>
    </source>
</evidence>
<keyword evidence="5 7" id="KW-1133">Transmembrane helix</keyword>
<evidence type="ECO:0000256" key="4">
    <source>
        <dbReference type="ARBA" id="ARBA00022692"/>
    </source>
</evidence>
<keyword evidence="6 7" id="KW-0472">Membrane</keyword>